<feature type="binding site" evidence="7">
    <location>
        <begin position="41"/>
        <end position="42"/>
    </location>
    <ligand>
        <name>substrate</name>
    </ligand>
</feature>
<evidence type="ECO:0000256" key="3">
    <source>
        <dbReference type="ARBA" id="ARBA00022960"/>
    </source>
</evidence>
<dbReference type="EC" id="5.1.1.3" evidence="2 7"/>
<dbReference type="Pfam" id="PF01177">
    <property type="entry name" value="Asp_Glu_race"/>
    <property type="match status" value="1"/>
</dbReference>
<dbReference type="GO" id="GO:0008881">
    <property type="term" value="F:glutamate racemase activity"/>
    <property type="evidence" value="ECO:0007669"/>
    <property type="project" value="UniProtKB-EC"/>
</dbReference>
<dbReference type="Gene3D" id="3.40.50.1860">
    <property type="match status" value="2"/>
</dbReference>
<feature type="binding site" evidence="7">
    <location>
        <begin position="74"/>
        <end position="75"/>
    </location>
    <ligand>
        <name>substrate</name>
    </ligand>
</feature>
<dbReference type="InterPro" id="IPR001920">
    <property type="entry name" value="Asp/Glu_race"/>
</dbReference>
<dbReference type="HAMAP" id="MF_00258">
    <property type="entry name" value="Glu_racemase"/>
    <property type="match status" value="1"/>
</dbReference>
<dbReference type="PROSITE" id="PS00924">
    <property type="entry name" value="ASP_GLU_RACEMASE_2"/>
    <property type="match status" value="1"/>
</dbReference>
<dbReference type="InterPro" id="IPR033134">
    <property type="entry name" value="Asp/Glu_racemase_AS_2"/>
</dbReference>
<comment type="caution">
    <text evidence="8">The sequence shown here is derived from an EMBL/GenBank/DDBJ whole genome shotgun (WGS) entry which is preliminary data.</text>
</comment>
<dbReference type="Proteomes" id="UP001595692">
    <property type="component" value="Unassembled WGS sequence"/>
</dbReference>
<sequence length="272" mass="29523">MAKHVLIFDSGVGGLSVYQEIRHLLPDISYTYLFDNAKFPYGELSSEELIPRCCSLIQNLLVQQPADLVVIACNTASTQVLPALRSLLSIPVVGVVPAIKPAAQLTRTGCIGLLATPATIARPYTDKLIREFASDCTVLRLGSTELVVEAERKLGGLEVDLDRITTILAPWLQAPRTPDVLILGCTHFPLLKAELHHVLPTAQLVDSGPAVARRVRSQLELVAVRNVPQISENGVAYCSKLDQTAMRLVPALQSFGFMTLRELKIEGPIAIG</sequence>
<evidence type="ECO:0000256" key="5">
    <source>
        <dbReference type="ARBA" id="ARBA00023235"/>
    </source>
</evidence>
<evidence type="ECO:0000256" key="4">
    <source>
        <dbReference type="ARBA" id="ARBA00022984"/>
    </source>
</evidence>
<evidence type="ECO:0000313" key="9">
    <source>
        <dbReference type="Proteomes" id="UP001595692"/>
    </source>
</evidence>
<evidence type="ECO:0000256" key="6">
    <source>
        <dbReference type="ARBA" id="ARBA00023316"/>
    </source>
</evidence>
<evidence type="ECO:0000313" key="8">
    <source>
        <dbReference type="EMBL" id="MFC3912996.1"/>
    </source>
</evidence>
<keyword evidence="5 7" id="KW-0413">Isomerase</keyword>
<accession>A0ABV8CMC2</accession>
<feature type="active site" description="Proton donor/acceptor" evidence="7">
    <location>
        <position position="73"/>
    </location>
</feature>
<organism evidence="8 9">
    <name type="scientific">Pseudaeromonas sharmana</name>
    <dbReference type="NCBI Taxonomy" id="328412"/>
    <lineage>
        <taxon>Bacteria</taxon>
        <taxon>Pseudomonadati</taxon>
        <taxon>Pseudomonadota</taxon>
        <taxon>Gammaproteobacteria</taxon>
        <taxon>Aeromonadales</taxon>
        <taxon>Aeromonadaceae</taxon>
        <taxon>Pseudaeromonas</taxon>
    </lineage>
</organism>
<proteinExistence type="inferred from homology"/>
<dbReference type="InterPro" id="IPR018187">
    <property type="entry name" value="Asp/Glu_racemase_AS_1"/>
</dbReference>
<dbReference type="EMBL" id="JBHSAF010000003">
    <property type="protein sequence ID" value="MFC3912996.1"/>
    <property type="molecule type" value="Genomic_DNA"/>
</dbReference>
<dbReference type="InterPro" id="IPR004391">
    <property type="entry name" value="Glu_race"/>
</dbReference>
<comment type="function">
    <text evidence="7">Provides the (R)-glutamate required for cell wall biosynthesis.</text>
</comment>
<feature type="binding site" evidence="7">
    <location>
        <begin position="9"/>
        <end position="10"/>
    </location>
    <ligand>
        <name>substrate</name>
    </ligand>
</feature>
<dbReference type="SUPFAM" id="SSF53681">
    <property type="entry name" value="Aspartate/glutamate racemase"/>
    <property type="match status" value="2"/>
</dbReference>
<keyword evidence="3 7" id="KW-0133">Cell shape</keyword>
<comment type="catalytic activity">
    <reaction evidence="1 7">
        <text>L-glutamate = D-glutamate</text>
        <dbReference type="Rhea" id="RHEA:12813"/>
        <dbReference type="ChEBI" id="CHEBI:29985"/>
        <dbReference type="ChEBI" id="CHEBI:29986"/>
        <dbReference type="EC" id="5.1.1.3"/>
    </reaction>
</comment>
<name>A0ABV8CMC2_9GAMM</name>
<dbReference type="PANTHER" id="PTHR21198:SF2">
    <property type="entry name" value="GLUTAMATE RACEMASE"/>
    <property type="match status" value="1"/>
</dbReference>
<protein>
    <recommendedName>
        <fullName evidence="2 7">Glutamate racemase</fullName>
        <ecNumber evidence="2 7">5.1.1.3</ecNumber>
    </recommendedName>
</protein>
<keyword evidence="4 7" id="KW-0573">Peptidoglycan synthesis</keyword>
<dbReference type="PROSITE" id="PS00923">
    <property type="entry name" value="ASP_GLU_RACEMASE_1"/>
    <property type="match status" value="1"/>
</dbReference>
<reference evidence="9" key="1">
    <citation type="journal article" date="2019" name="Int. J. Syst. Evol. Microbiol.">
        <title>The Global Catalogue of Microorganisms (GCM) 10K type strain sequencing project: providing services to taxonomists for standard genome sequencing and annotation.</title>
        <authorList>
            <consortium name="The Broad Institute Genomics Platform"/>
            <consortium name="The Broad Institute Genome Sequencing Center for Infectious Disease"/>
            <person name="Wu L."/>
            <person name="Ma J."/>
        </authorList>
    </citation>
    <scope>NUCLEOTIDE SEQUENCE [LARGE SCALE GENOMIC DNA]</scope>
    <source>
        <strain evidence="9">CCUG 54939</strain>
    </source>
</reference>
<evidence type="ECO:0000256" key="2">
    <source>
        <dbReference type="ARBA" id="ARBA00013090"/>
    </source>
</evidence>
<feature type="active site" description="Proton donor/acceptor" evidence="7">
    <location>
        <position position="185"/>
    </location>
</feature>
<dbReference type="RefSeq" id="WP_377151213.1">
    <property type="nucleotide sequence ID" value="NZ_JBHSAF010000003.1"/>
</dbReference>
<feature type="binding site" evidence="7">
    <location>
        <begin position="186"/>
        <end position="187"/>
    </location>
    <ligand>
        <name>substrate</name>
    </ligand>
</feature>
<dbReference type="InterPro" id="IPR015942">
    <property type="entry name" value="Asp/Glu/hydantoin_racemase"/>
</dbReference>
<gene>
    <name evidence="7 8" type="primary">murI</name>
    <name evidence="8" type="ORF">ACFOSS_05890</name>
</gene>
<evidence type="ECO:0000256" key="7">
    <source>
        <dbReference type="HAMAP-Rule" id="MF_00258"/>
    </source>
</evidence>
<comment type="pathway">
    <text evidence="7">Cell wall biogenesis; peptidoglycan biosynthesis.</text>
</comment>
<dbReference type="PANTHER" id="PTHR21198">
    <property type="entry name" value="GLUTAMATE RACEMASE"/>
    <property type="match status" value="1"/>
</dbReference>
<keyword evidence="6 7" id="KW-0961">Cell wall biogenesis/degradation</keyword>
<dbReference type="NCBIfam" id="TIGR00067">
    <property type="entry name" value="glut_race"/>
    <property type="match status" value="1"/>
</dbReference>
<evidence type="ECO:0000256" key="1">
    <source>
        <dbReference type="ARBA" id="ARBA00001602"/>
    </source>
</evidence>
<keyword evidence="9" id="KW-1185">Reference proteome</keyword>
<comment type="similarity">
    <text evidence="7">Belongs to the aspartate/glutamate racemases family.</text>
</comment>